<evidence type="ECO:0000313" key="3">
    <source>
        <dbReference type="Proteomes" id="UP001596039"/>
    </source>
</evidence>
<dbReference type="Proteomes" id="UP001596039">
    <property type="component" value="Unassembled WGS sequence"/>
</dbReference>
<evidence type="ECO:0000256" key="1">
    <source>
        <dbReference type="SAM" id="MobiDB-lite"/>
    </source>
</evidence>
<comment type="caution">
    <text evidence="2">The sequence shown here is derived from an EMBL/GenBank/DDBJ whole genome shotgun (WGS) entry which is preliminary data.</text>
</comment>
<proteinExistence type="predicted"/>
<gene>
    <name evidence="2" type="ORF">ACFPJ4_13150</name>
</gene>
<feature type="compositionally biased region" description="Basic and acidic residues" evidence="1">
    <location>
        <begin position="93"/>
        <end position="111"/>
    </location>
</feature>
<organism evidence="2 3">
    <name type="scientific">Lysinimonas soli</name>
    <dbReference type="NCBI Taxonomy" id="1074233"/>
    <lineage>
        <taxon>Bacteria</taxon>
        <taxon>Bacillati</taxon>
        <taxon>Actinomycetota</taxon>
        <taxon>Actinomycetes</taxon>
        <taxon>Micrococcales</taxon>
        <taxon>Microbacteriaceae</taxon>
        <taxon>Lysinimonas</taxon>
    </lineage>
</organism>
<dbReference type="EMBL" id="JBHSMG010000003">
    <property type="protein sequence ID" value="MFC5503189.1"/>
    <property type="molecule type" value="Genomic_DNA"/>
</dbReference>
<dbReference type="RefSeq" id="WP_386740900.1">
    <property type="nucleotide sequence ID" value="NZ_JBHSMG010000003.1"/>
</dbReference>
<protein>
    <recommendedName>
        <fullName evidence="4">DUF222 domain-containing protein</fullName>
    </recommendedName>
</protein>
<sequence length="146" mass="15547">MSNEIYPAALQAMIDRAGALTAEEIDTLGRLWESDEGLIMGKPSVSAELLGELNPPIVTNHALIDAWQRALDAAAGAGRVEELDAARAAGHATHRDDRHLKDSPSAKNGSEEAVRSAVLAVGVKDLISDTDYQILVAPWQQVLGDI</sequence>
<evidence type="ECO:0008006" key="4">
    <source>
        <dbReference type="Google" id="ProtNLM"/>
    </source>
</evidence>
<feature type="region of interest" description="Disordered" evidence="1">
    <location>
        <begin position="89"/>
        <end position="111"/>
    </location>
</feature>
<keyword evidence="3" id="KW-1185">Reference proteome</keyword>
<evidence type="ECO:0000313" key="2">
    <source>
        <dbReference type="EMBL" id="MFC5503189.1"/>
    </source>
</evidence>
<reference evidence="3" key="1">
    <citation type="journal article" date="2019" name="Int. J. Syst. Evol. Microbiol.">
        <title>The Global Catalogue of Microorganisms (GCM) 10K type strain sequencing project: providing services to taxonomists for standard genome sequencing and annotation.</title>
        <authorList>
            <consortium name="The Broad Institute Genomics Platform"/>
            <consortium name="The Broad Institute Genome Sequencing Center for Infectious Disease"/>
            <person name="Wu L."/>
            <person name="Ma J."/>
        </authorList>
    </citation>
    <scope>NUCLEOTIDE SEQUENCE [LARGE SCALE GENOMIC DNA]</scope>
    <source>
        <strain evidence="3">CGMCC 4.6997</strain>
    </source>
</reference>
<name>A0ABW0NS07_9MICO</name>
<accession>A0ABW0NS07</accession>